<name>A0A7S8C2J5_9HYPH</name>
<gene>
    <name evidence="1" type="ORF">HW532_05420</name>
</gene>
<dbReference type="Gene3D" id="3.40.630.40">
    <property type="entry name" value="Zn-dependent exopeptidases"/>
    <property type="match status" value="1"/>
</dbReference>
<keyword evidence="1" id="KW-0378">Hydrolase</keyword>
<dbReference type="EMBL" id="CP058214">
    <property type="protein sequence ID" value="QPC42188.1"/>
    <property type="molecule type" value="Genomic_DNA"/>
</dbReference>
<dbReference type="KEGG" id="kmn:HW532_05420"/>
<dbReference type="Proteomes" id="UP000593594">
    <property type="component" value="Chromosome"/>
</dbReference>
<dbReference type="GO" id="GO:0016787">
    <property type="term" value="F:hydrolase activity"/>
    <property type="evidence" value="ECO:0007669"/>
    <property type="project" value="UniProtKB-KW"/>
</dbReference>
<reference evidence="1 2" key="1">
    <citation type="submission" date="2020-06" db="EMBL/GenBank/DDBJ databases">
        <title>Genome sequence of 2 isolates from Red Sea Mangroves.</title>
        <authorList>
            <person name="Sefrji F."/>
            <person name="Michoud G."/>
            <person name="Merlino G."/>
            <person name="Daffonchio D."/>
        </authorList>
    </citation>
    <scope>NUCLEOTIDE SEQUENCE [LARGE SCALE GENOMIC DNA]</scope>
    <source>
        <strain evidence="1 2">R1DC25</strain>
    </source>
</reference>
<keyword evidence="2" id="KW-1185">Reference proteome</keyword>
<dbReference type="SUPFAM" id="SSF53187">
    <property type="entry name" value="Zn-dependent exopeptidases"/>
    <property type="match status" value="1"/>
</dbReference>
<dbReference type="Pfam" id="PF05013">
    <property type="entry name" value="FGase"/>
    <property type="match status" value="1"/>
</dbReference>
<sequence length="300" mass="33472">MAETPPASLFTPPFEVVRPRTQLFPAVFNSPHSGRVYPAEFLAVSRLDAHALRRSEDCYVDELFADVASLGCPLLKAHFPRAYLDVNREAYELDPTMFDEPLPGYVNISSIRVAGGLGTIPRIVSDSEEIYRAPLRFPEAKARIQSLYMPYHRCLEALVARTARIFGHALLIDCHSMPSSASGAMMGDLLPRPDFVLGDRYGSTCSPVVTDFVEELLTKRGYSVTRNKPYAGGYITQNYGRPVSGIHALQVEINRALYMDEETLAHHGGYYRLAEDVLQVMRQLVTQLPALLRPNRIAAE</sequence>
<evidence type="ECO:0000313" key="1">
    <source>
        <dbReference type="EMBL" id="QPC42188.1"/>
    </source>
</evidence>
<dbReference type="RefSeq" id="WP_213163420.1">
    <property type="nucleotide sequence ID" value="NZ_CP058214.1"/>
</dbReference>
<dbReference type="InterPro" id="IPR007709">
    <property type="entry name" value="N-FG_amidohydro"/>
</dbReference>
<dbReference type="AlphaFoldDB" id="A0A7S8C2J5"/>
<organism evidence="1 2">
    <name type="scientific">Kaustia mangrovi</name>
    <dbReference type="NCBI Taxonomy" id="2593653"/>
    <lineage>
        <taxon>Bacteria</taxon>
        <taxon>Pseudomonadati</taxon>
        <taxon>Pseudomonadota</taxon>
        <taxon>Alphaproteobacteria</taxon>
        <taxon>Hyphomicrobiales</taxon>
        <taxon>Parvibaculaceae</taxon>
        <taxon>Kaustia</taxon>
    </lineage>
</organism>
<proteinExistence type="predicted"/>
<evidence type="ECO:0000313" key="2">
    <source>
        <dbReference type="Proteomes" id="UP000593594"/>
    </source>
</evidence>
<protein>
    <submittedName>
        <fullName evidence="1">N-formylglutamate amidohydrolase</fullName>
    </submittedName>
</protein>
<accession>A0A7S8C2J5</accession>